<evidence type="ECO:0000313" key="2">
    <source>
        <dbReference type="Proteomes" id="UP001143810"/>
    </source>
</evidence>
<dbReference type="Gene3D" id="1.25.40.810">
    <property type="entry name" value="UpxZ"/>
    <property type="match status" value="1"/>
</dbReference>
<dbReference type="InterPro" id="IPR038533">
    <property type="entry name" value="UpxZ_sf"/>
</dbReference>
<gene>
    <name evidence="1" type="ORF">M1B78_18240</name>
</gene>
<name>A0A9X2P483_9BACE</name>
<dbReference type="Proteomes" id="UP001143810">
    <property type="component" value="Unassembled WGS sequence"/>
</dbReference>
<protein>
    <submittedName>
        <fullName evidence="1">Transcriptional regulator</fullName>
    </submittedName>
</protein>
<evidence type="ECO:0000313" key="1">
    <source>
        <dbReference type="EMBL" id="MCR6510027.1"/>
    </source>
</evidence>
<reference evidence="1" key="1">
    <citation type="journal article" date="2022" name="Arch. Microbiol.">
        <title>Bacteroides muris sp. nov. isolated from the cecum of wild-derived house mice.</title>
        <authorList>
            <person name="Fokt H."/>
            <person name="Unni R."/>
            <person name="Repnik U."/>
            <person name="Schmitz R.A."/>
            <person name="Bramkamp M."/>
            <person name="Baines J.F."/>
            <person name="Unterweger D."/>
        </authorList>
    </citation>
    <scope>NUCLEOTIDE SEQUENCE</scope>
    <source>
        <strain evidence="1">KH569_7</strain>
    </source>
</reference>
<dbReference type="EMBL" id="JAMZEE010000092">
    <property type="protein sequence ID" value="MCR6510027.1"/>
    <property type="molecule type" value="Genomic_DNA"/>
</dbReference>
<comment type="caution">
    <text evidence="1">The sequence shown here is derived from an EMBL/GenBank/DDBJ whole genome shotgun (WGS) entry which is preliminary data.</text>
</comment>
<proteinExistence type="predicted"/>
<dbReference type="AlphaFoldDB" id="A0A9X2P483"/>
<reference evidence="1" key="2">
    <citation type="submission" date="2022-04" db="EMBL/GenBank/DDBJ databases">
        <authorList>
            <person name="Fokt H."/>
            <person name="Baines J."/>
        </authorList>
    </citation>
    <scope>NUCLEOTIDE SEQUENCE</scope>
    <source>
        <strain evidence="1">KH569_7</strain>
    </source>
</reference>
<sequence length="55" mass="6162">LLTACYGEVFDEPLADEGRSIIASWSVASLTAEQQEAVDEFQNVVDNPYPWEEVE</sequence>
<feature type="non-terminal residue" evidence="1">
    <location>
        <position position="1"/>
    </location>
</feature>
<accession>A0A9X2P483</accession>
<organism evidence="1 2">
    <name type="scientific">Bacteroides muris</name>
    <name type="common">ex Fokt et al. 2023</name>
    <dbReference type="NCBI Taxonomy" id="2937417"/>
    <lineage>
        <taxon>Bacteria</taxon>
        <taxon>Pseudomonadati</taxon>
        <taxon>Bacteroidota</taxon>
        <taxon>Bacteroidia</taxon>
        <taxon>Bacteroidales</taxon>
        <taxon>Bacteroidaceae</taxon>
        <taxon>Bacteroides</taxon>
    </lineage>
</organism>